<gene>
    <name evidence="2" type="ORF">CWATWH0402_1868</name>
</gene>
<feature type="domain" description="NACHT" evidence="1">
    <location>
        <begin position="251"/>
        <end position="380"/>
    </location>
</feature>
<organism evidence="2 3">
    <name type="scientific">Crocosphaera watsonii WH 0402</name>
    <dbReference type="NCBI Taxonomy" id="1284629"/>
    <lineage>
        <taxon>Bacteria</taxon>
        <taxon>Bacillati</taxon>
        <taxon>Cyanobacteriota</taxon>
        <taxon>Cyanophyceae</taxon>
        <taxon>Oscillatoriophycideae</taxon>
        <taxon>Chroococcales</taxon>
        <taxon>Aphanothecaceae</taxon>
        <taxon>Crocosphaera</taxon>
    </lineage>
</organism>
<reference evidence="2 3" key="2">
    <citation type="submission" date="2013-09" db="EMBL/GenBank/DDBJ databases">
        <title>Whole genome comparison of six Crocosphaera watsonii strains with differing phenotypes.</title>
        <authorList>
            <person name="Bench S.R."/>
            <person name="Heller P."/>
            <person name="Frank I."/>
            <person name="Arciniega M."/>
            <person name="Shilova I.N."/>
            <person name="Zehr J.P."/>
        </authorList>
    </citation>
    <scope>NUCLEOTIDE SEQUENCE [LARGE SCALE GENOMIC DNA]</scope>
    <source>
        <strain evidence="2 3">WH 0402</strain>
    </source>
</reference>
<proteinExistence type="predicted"/>
<reference evidence="2 3" key="1">
    <citation type="submission" date="2013-01" db="EMBL/GenBank/DDBJ databases">
        <authorList>
            <person name="Bench S."/>
        </authorList>
    </citation>
    <scope>NUCLEOTIDE SEQUENCE [LARGE SCALE GENOMIC DNA]</scope>
    <source>
        <strain evidence="2 3">WH 0402</strain>
    </source>
</reference>
<name>T2JR78_CROWT</name>
<evidence type="ECO:0000313" key="2">
    <source>
        <dbReference type="EMBL" id="CCQ67581.1"/>
    </source>
</evidence>
<comment type="caution">
    <text evidence="2">The sequence shown here is derived from an EMBL/GenBank/DDBJ whole genome shotgun (WGS) entry which is preliminary data.</text>
</comment>
<dbReference type="PANTHER" id="PTHR46844:SF1">
    <property type="entry name" value="SLR5058 PROTEIN"/>
    <property type="match status" value="1"/>
</dbReference>
<protein>
    <recommendedName>
        <fullName evidence="1">NACHT domain-containing protein</fullName>
    </recommendedName>
</protein>
<dbReference type="RefSeq" id="WP_053081747.1">
    <property type="nucleotide sequence ID" value="NZ_CAQN01000622.1"/>
</dbReference>
<dbReference type="EMBL" id="CAQN01000622">
    <property type="protein sequence ID" value="CCQ67581.1"/>
    <property type="molecule type" value="Genomic_DNA"/>
</dbReference>
<evidence type="ECO:0000259" key="1">
    <source>
        <dbReference type="PROSITE" id="PS50837"/>
    </source>
</evidence>
<dbReference type="PROSITE" id="PS50837">
    <property type="entry name" value="NACHT"/>
    <property type="match status" value="1"/>
</dbReference>
<accession>T2JR78</accession>
<dbReference type="Proteomes" id="UP000018130">
    <property type="component" value="Unassembled WGS sequence"/>
</dbReference>
<sequence>MPLDLSLIGKGLTPLLKPTVSWTHDKIIGREILGKRELKKTALQPILQEATEKVLDIIEEYDDPESHPICSFLLSPEAEQIIRQIYSASSLDNKENNLETIKREFLQAFYLYTGIDDSKIEEQNIQIFDILVEGCEQVLTKAIDKGRLSAHEAKSVLRHRIIVDELGNIKGLLDCLAKQDKSTVEDILKFEEEYRNQVVNRHGFITPPFVDATKKIPMDKIYVCPNFLPNYYSSQKGSEDLSITEFYTLLHRTVLLGDPGGGKSTFSQKLCYDLATKYENRLLADRQVTPFLVILRDYASQKQQEPCSILEFINDNIKADYQITSFPSDAVEYLLLSGRAVVIFDGLDELTNTSDRQKNRDDVESFANFYPSVPILVTSREVGYKEAPLNEEIFNSFSLGSFNDEQVKEYTEKWFKVTIEETENKRTKKVEAFLNESKGVPDLQKNPLMLGLMCNIYRGEGYIPRNRPDVYEKCADMLFERGDKRRDIKLPIPIQKIQTKIKPTIMYLANWIYREQSLQGGVIEQKLITKASEYLLKRRFEDPDDAEQAAGEFVRFCRGRAWVFTDVGTNRDGDNLYKFTHRTFLEYFTACSLVRNSKSVEELFNILLPKIANQEWDMVCQLAFKIQDKKDRRCGR</sequence>
<dbReference type="Gene3D" id="3.40.50.300">
    <property type="entry name" value="P-loop containing nucleotide triphosphate hydrolases"/>
    <property type="match status" value="1"/>
</dbReference>
<dbReference type="InterPro" id="IPR007111">
    <property type="entry name" value="NACHT_NTPase"/>
</dbReference>
<dbReference type="PANTHER" id="PTHR46844">
    <property type="entry name" value="SLR5058 PROTEIN"/>
    <property type="match status" value="1"/>
</dbReference>
<dbReference type="AlphaFoldDB" id="T2JR78"/>
<dbReference type="Pfam" id="PF05729">
    <property type="entry name" value="NACHT"/>
    <property type="match status" value="1"/>
</dbReference>
<dbReference type="InterPro" id="IPR027417">
    <property type="entry name" value="P-loop_NTPase"/>
</dbReference>
<dbReference type="SUPFAM" id="SSF52540">
    <property type="entry name" value="P-loop containing nucleoside triphosphate hydrolases"/>
    <property type="match status" value="1"/>
</dbReference>
<evidence type="ECO:0000313" key="3">
    <source>
        <dbReference type="Proteomes" id="UP000018130"/>
    </source>
</evidence>